<accession>A0A810PZA4</accession>
<dbReference type="AlphaFoldDB" id="A0A810PZA4"/>
<protein>
    <submittedName>
        <fullName evidence="2">Uncharacterized protein</fullName>
    </submittedName>
</protein>
<reference evidence="2" key="1">
    <citation type="submission" date="2020-09" db="EMBL/GenBank/DDBJ databases">
        <title>New species isolated from human feces.</title>
        <authorList>
            <person name="Kitahara M."/>
            <person name="Shigeno Y."/>
            <person name="Shime M."/>
            <person name="Matsumoto Y."/>
            <person name="Nakamura S."/>
            <person name="Motooka D."/>
            <person name="Fukuoka S."/>
            <person name="Nishikawa H."/>
            <person name="Benno Y."/>
        </authorList>
    </citation>
    <scope>NUCLEOTIDE SEQUENCE</scope>
    <source>
        <strain evidence="2">MM35</strain>
    </source>
</reference>
<dbReference type="Proteomes" id="UP000681343">
    <property type="component" value="Chromosome"/>
</dbReference>
<evidence type="ECO:0000313" key="3">
    <source>
        <dbReference type="Proteomes" id="UP000681343"/>
    </source>
</evidence>
<feature type="transmembrane region" description="Helical" evidence="1">
    <location>
        <begin position="70"/>
        <end position="87"/>
    </location>
</feature>
<dbReference type="KEGG" id="vfa:MM35RIKEN_12080"/>
<feature type="transmembrane region" description="Helical" evidence="1">
    <location>
        <begin position="99"/>
        <end position="119"/>
    </location>
</feature>
<name>A0A810PZA4_9FIRM</name>
<keyword evidence="1" id="KW-0472">Membrane</keyword>
<dbReference type="RefSeq" id="WP_212820176.1">
    <property type="nucleotide sequence ID" value="NZ_AP023415.1"/>
</dbReference>
<evidence type="ECO:0000256" key="1">
    <source>
        <dbReference type="SAM" id="Phobius"/>
    </source>
</evidence>
<dbReference type="EMBL" id="AP023415">
    <property type="protein sequence ID" value="BCK79016.1"/>
    <property type="molecule type" value="Genomic_DNA"/>
</dbReference>
<keyword evidence="3" id="KW-1185">Reference proteome</keyword>
<keyword evidence="1" id="KW-0812">Transmembrane</keyword>
<proteinExistence type="predicted"/>
<gene>
    <name evidence="2" type="ORF">MM35RIKEN_12080</name>
</gene>
<feature type="transmembrane region" description="Helical" evidence="1">
    <location>
        <begin position="131"/>
        <end position="148"/>
    </location>
</feature>
<evidence type="ECO:0000313" key="2">
    <source>
        <dbReference type="EMBL" id="BCK79016.1"/>
    </source>
</evidence>
<keyword evidence="1" id="KW-1133">Transmembrane helix</keyword>
<organism evidence="2 3">
    <name type="scientific">Vescimonas fastidiosa</name>
    <dbReference type="NCBI Taxonomy" id="2714353"/>
    <lineage>
        <taxon>Bacteria</taxon>
        <taxon>Bacillati</taxon>
        <taxon>Bacillota</taxon>
        <taxon>Clostridia</taxon>
        <taxon>Eubacteriales</taxon>
        <taxon>Oscillospiraceae</taxon>
        <taxon>Vescimonas</taxon>
    </lineage>
</organism>
<feature type="transmembrane region" description="Helical" evidence="1">
    <location>
        <begin position="15"/>
        <end position="32"/>
    </location>
</feature>
<dbReference type="Pfam" id="PF09997">
    <property type="entry name" value="DUF2238"/>
    <property type="match status" value="1"/>
</dbReference>
<dbReference type="InterPro" id="IPR014509">
    <property type="entry name" value="YjdF-like"/>
</dbReference>
<feature type="transmembrane region" description="Helical" evidence="1">
    <location>
        <begin position="39"/>
        <end position="58"/>
    </location>
</feature>
<sequence>MKNRKSSISAETGPWRLWLWAACEGFVLFSLLRCMRLESVGDALVCLLVGAGATVPWVLERLGYRMSGPLFVFTLFYLLASMSGRIYKLYYLVAHWDKMLHLCGGVAFALVGCYIPVLLDKKYKDDRTLRILFAILVSISVAALWEFYEFGMDRLFGMDMQRDTIVTSLHSYDLGGAAGVIGSIESINSVTVNGQALEGYLDIGLIDTMGDMMIETVGAVAYAVAYALDKGRHPAFIALPAPCRHPVREAAHAQSE</sequence>